<organism evidence="1 2">
    <name type="scientific">Ceratina calcarata</name>
    <dbReference type="NCBI Taxonomy" id="156304"/>
    <lineage>
        <taxon>Eukaryota</taxon>
        <taxon>Metazoa</taxon>
        <taxon>Ecdysozoa</taxon>
        <taxon>Arthropoda</taxon>
        <taxon>Hexapoda</taxon>
        <taxon>Insecta</taxon>
        <taxon>Pterygota</taxon>
        <taxon>Neoptera</taxon>
        <taxon>Endopterygota</taxon>
        <taxon>Hymenoptera</taxon>
        <taxon>Apocrita</taxon>
        <taxon>Aculeata</taxon>
        <taxon>Apoidea</taxon>
        <taxon>Anthophila</taxon>
        <taxon>Apidae</taxon>
        <taxon>Ceratina</taxon>
        <taxon>Zadontomerus</taxon>
    </lineage>
</organism>
<dbReference type="GeneID" id="113464956"/>
<evidence type="ECO:0000313" key="1">
    <source>
        <dbReference type="Proteomes" id="UP000694925"/>
    </source>
</evidence>
<protein>
    <submittedName>
        <fullName evidence="2">Uncharacterized protein LOC113464956</fullName>
    </submittedName>
</protein>
<evidence type="ECO:0000313" key="2">
    <source>
        <dbReference type="RefSeq" id="XP_026673572.1"/>
    </source>
</evidence>
<reference evidence="2" key="1">
    <citation type="submission" date="2025-08" db="UniProtKB">
        <authorList>
            <consortium name="RefSeq"/>
        </authorList>
    </citation>
    <scope>IDENTIFICATION</scope>
    <source>
        <tissue evidence="2">Whole body</tissue>
    </source>
</reference>
<dbReference type="AlphaFoldDB" id="A0AAJ7S918"/>
<keyword evidence="1" id="KW-1185">Reference proteome</keyword>
<feature type="non-terminal residue" evidence="2">
    <location>
        <position position="1"/>
    </location>
</feature>
<name>A0AAJ7S918_9HYME</name>
<gene>
    <name evidence="2" type="primary">LOC113464956</name>
</gene>
<accession>A0AAJ7S918</accession>
<dbReference type="KEGG" id="ccal:113464956"/>
<proteinExistence type="predicted"/>
<sequence>KNKTGRIQFPILSDLYVIAYLKRGHTDSAANIMIDSTAKSIIKQYESSLRQWWWFTRRRTYDVHITDRHKPIEFLTERYLNGAKYGTLNSDRSFIALITKFEKEECISWFMVNIHRACCASVQCGATFFEPDFSTRAVN</sequence>
<dbReference type="RefSeq" id="XP_026673572.1">
    <property type="nucleotide sequence ID" value="XM_026817771.1"/>
</dbReference>
<dbReference type="Proteomes" id="UP000694925">
    <property type="component" value="Unplaced"/>
</dbReference>